<reference evidence="2" key="3">
    <citation type="submission" date="2024-02" db="EMBL/GenBank/DDBJ databases">
        <title>Comparative genomics of Cryptococcus and Kwoniella reveals pathogenesis evolution and contrasting modes of karyotype evolution via chromosome fusion or intercentromeric recombination.</title>
        <authorList>
            <person name="Coelho M.A."/>
            <person name="David-Palma M."/>
            <person name="Shea T."/>
            <person name="Bowers K."/>
            <person name="McGinley-Smith S."/>
            <person name="Mohammad A.W."/>
            <person name="Gnirke A."/>
            <person name="Yurkov A.M."/>
            <person name="Nowrousian M."/>
            <person name="Sun S."/>
            <person name="Cuomo C.A."/>
            <person name="Heitman J."/>
        </authorList>
    </citation>
    <scope>NUCLEOTIDE SEQUENCE</scope>
    <source>
        <strain evidence="2">CBS 10117</strain>
    </source>
</reference>
<dbReference type="KEGG" id="kdj:28970871"/>
<dbReference type="Proteomes" id="UP000078595">
    <property type="component" value="Chromosome 11"/>
</dbReference>
<keyword evidence="3" id="KW-1185">Reference proteome</keyword>
<gene>
    <name evidence="1" type="ORF">I303_07172</name>
    <name evidence="2" type="ORF">I303_108504</name>
</gene>
<name>A0A1A5ZX78_9TREE</name>
<dbReference type="GeneID" id="28970871"/>
<reference evidence="2" key="2">
    <citation type="submission" date="2013-07" db="EMBL/GenBank/DDBJ databases">
        <authorList>
            <consortium name="The Broad Institute Genome Sequencing Platform"/>
            <person name="Cuomo C."/>
            <person name="Litvintseva A."/>
            <person name="Chen Y."/>
            <person name="Heitman J."/>
            <person name="Sun S."/>
            <person name="Springer D."/>
            <person name="Dromer F."/>
            <person name="Young S.K."/>
            <person name="Zeng Q."/>
            <person name="Gargeya S."/>
            <person name="Fitzgerald M."/>
            <person name="Abouelleil A."/>
            <person name="Alvarado L."/>
            <person name="Berlin A.M."/>
            <person name="Chapman S.B."/>
            <person name="Dewar J."/>
            <person name="Goldberg J."/>
            <person name="Griggs A."/>
            <person name="Gujja S."/>
            <person name="Hansen M."/>
            <person name="Howarth C."/>
            <person name="Imamovic A."/>
            <person name="Larimer J."/>
            <person name="McCowan C."/>
            <person name="Murphy C."/>
            <person name="Pearson M."/>
            <person name="Priest M."/>
            <person name="Roberts A."/>
            <person name="Saif S."/>
            <person name="Shea T."/>
            <person name="Sykes S."/>
            <person name="Wortman J."/>
            <person name="Nusbaum C."/>
            <person name="Birren B."/>
        </authorList>
    </citation>
    <scope>NUCLEOTIDE SEQUENCE</scope>
    <source>
        <strain evidence="2">CBS 10117</strain>
    </source>
</reference>
<dbReference type="RefSeq" id="XP_018260255.1">
    <property type="nucleotide sequence ID" value="XM_018410446.1"/>
</dbReference>
<sequence>MSAFSPSQPTIFNPTRPVFTRDRSLQRCITEPGEEDMIAALGKGTPSSAPTDGTHTYSGWVREARTIRVSGADLRSFRASKAAKFNEDQSNILKTMHFEGDRTYSLEVPASVENHVDAIAQPQGNNTSMTDLGDTRDSTVWTGRWRCKLILTIPTTHEMLPQEPPAFYKLKVLRQDGQPIVENPKARQNTDELYRVFKHTHGIGGTGNSHYLTFQRSPGQTCFAAQAKCTVDYLNYGYPPLEGDVMMYLDISQEGTYS</sequence>
<evidence type="ECO:0000313" key="1">
    <source>
        <dbReference type="EMBL" id="OBR82413.1"/>
    </source>
</evidence>
<dbReference type="EMBL" id="KI894035">
    <property type="protein sequence ID" value="OBR82413.1"/>
    <property type="molecule type" value="Genomic_DNA"/>
</dbReference>
<evidence type="ECO:0000313" key="3">
    <source>
        <dbReference type="Proteomes" id="UP000078595"/>
    </source>
</evidence>
<evidence type="ECO:0000313" key="2">
    <source>
        <dbReference type="EMBL" id="WWC65882.1"/>
    </source>
</evidence>
<dbReference type="AlphaFoldDB" id="A0A1A5ZX78"/>
<protein>
    <submittedName>
        <fullName evidence="1">Uncharacterized protein</fullName>
    </submittedName>
</protein>
<dbReference type="VEuPathDB" id="FungiDB:I303_07172"/>
<reference evidence="1" key="1">
    <citation type="submission" date="2013-07" db="EMBL/GenBank/DDBJ databases">
        <title>The Genome Sequence of Cryptococcus dejecticola CBS10117.</title>
        <authorList>
            <consortium name="The Broad Institute Genome Sequencing Platform"/>
            <person name="Cuomo C."/>
            <person name="Litvintseva A."/>
            <person name="Chen Y."/>
            <person name="Heitman J."/>
            <person name="Sun S."/>
            <person name="Springer D."/>
            <person name="Dromer F."/>
            <person name="Young S.K."/>
            <person name="Zeng Q."/>
            <person name="Gargeya S."/>
            <person name="Fitzgerald M."/>
            <person name="Abouelleil A."/>
            <person name="Alvarado L."/>
            <person name="Berlin A.M."/>
            <person name="Chapman S.B."/>
            <person name="Dewar J."/>
            <person name="Goldberg J."/>
            <person name="Griggs A."/>
            <person name="Gujja S."/>
            <person name="Hansen M."/>
            <person name="Howarth C."/>
            <person name="Imamovic A."/>
            <person name="Larimer J."/>
            <person name="McCowan C."/>
            <person name="Murphy C."/>
            <person name="Pearson M."/>
            <person name="Priest M."/>
            <person name="Roberts A."/>
            <person name="Saif S."/>
            <person name="Shea T."/>
            <person name="Sykes S."/>
            <person name="Wortman J."/>
            <person name="Nusbaum C."/>
            <person name="Birren B."/>
        </authorList>
    </citation>
    <scope>NUCLEOTIDE SEQUENCE [LARGE SCALE GENOMIC DNA]</scope>
    <source>
        <strain evidence="1">CBS 10117</strain>
    </source>
</reference>
<accession>A0A1A5ZX78</accession>
<organism evidence="1">
    <name type="scientific">Kwoniella dejecticola CBS 10117</name>
    <dbReference type="NCBI Taxonomy" id="1296121"/>
    <lineage>
        <taxon>Eukaryota</taxon>
        <taxon>Fungi</taxon>
        <taxon>Dikarya</taxon>
        <taxon>Basidiomycota</taxon>
        <taxon>Agaricomycotina</taxon>
        <taxon>Tremellomycetes</taxon>
        <taxon>Tremellales</taxon>
        <taxon>Cryptococcaceae</taxon>
        <taxon>Kwoniella</taxon>
    </lineage>
</organism>
<proteinExistence type="predicted"/>
<dbReference type="EMBL" id="CP144540">
    <property type="protein sequence ID" value="WWC65882.1"/>
    <property type="molecule type" value="Genomic_DNA"/>
</dbReference>